<keyword evidence="3" id="KW-0175">Coiled coil</keyword>
<keyword evidence="7" id="KW-1185">Reference proteome</keyword>
<feature type="coiled-coil region" evidence="3">
    <location>
        <begin position="18"/>
        <end position="49"/>
    </location>
</feature>
<comment type="caution">
    <text evidence="6">The sequence shown here is derived from an EMBL/GenBank/DDBJ whole genome shotgun (WGS) entry which is preliminary data.</text>
</comment>
<dbReference type="EC" id="3.2.1.23" evidence="6"/>
<evidence type="ECO:0000256" key="2">
    <source>
        <dbReference type="ARBA" id="ARBA00023295"/>
    </source>
</evidence>
<dbReference type="Gene3D" id="3.20.20.80">
    <property type="entry name" value="Glycosidases"/>
    <property type="match status" value="1"/>
</dbReference>
<dbReference type="Pfam" id="PF02449">
    <property type="entry name" value="Glyco_hydro_42"/>
    <property type="match status" value="1"/>
</dbReference>
<dbReference type="InterPro" id="IPR013529">
    <property type="entry name" value="Glyco_hydro_42_N"/>
</dbReference>
<dbReference type="InterPro" id="IPR017853">
    <property type="entry name" value="GH"/>
</dbReference>
<keyword evidence="4" id="KW-0732">Signal</keyword>
<feature type="signal peptide" evidence="4">
    <location>
        <begin position="1"/>
        <end position="18"/>
    </location>
</feature>
<keyword evidence="2 6" id="KW-0326">Glycosidase</keyword>
<evidence type="ECO:0000259" key="5">
    <source>
        <dbReference type="Pfam" id="PF02449"/>
    </source>
</evidence>
<dbReference type="EMBL" id="JAASQL010000001">
    <property type="protein sequence ID" value="NIJ44832.1"/>
    <property type="molecule type" value="Genomic_DNA"/>
</dbReference>
<organism evidence="6 7">
    <name type="scientific">Wenyingzhuangia heitensis</name>
    <dbReference type="NCBI Taxonomy" id="1487859"/>
    <lineage>
        <taxon>Bacteria</taxon>
        <taxon>Pseudomonadati</taxon>
        <taxon>Bacteroidota</taxon>
        <taxon>Flavobacteriia</taxon>
        <taxon>Flavobacteriales</taxon>
        <taxon>Flavobacteriaceae</taxon>
        <taxon>Wenyingzhuangia</taxon>
    </lineage>
</organism>
<name>A0ABX0U7P3_9FLAO</name>
<dbReference type="CDD" id="cd03143">
    <property type="entry name" value="A4_beta-galactosidase_middle_domain"/>
    <property type="match status" value="1"/>
</dbReference>
<evidence type="ECO:0000256" key="1">
    <source>
        <dbReference type="ARBA" id="ARBA00022801"/>
    </source>
</evidence>
<dbReference type="GO" id="GO:0004565">
    <property type="term" value="F:beta-galactosidase activity"/>
    <property type="evidence" value="ECO:0007669"/>
    <property type="project" value="UniProtKB-EC"/>
</dbReference>
<gene>
    <name evidence="6" type="ORF">FHR24_001271</name>
</gene>
<reference evidence="6 7" key="1">
    <citation type="submission" date="2020-03" db="EMBL/GenBank/DDBJ databases">
        <title>Genomic Encyclopedia of Type Strains, Phase IV (KMG-IV): sequencing the most valuable type-strain genomes for metagenomic binning, comparative biology and taxonomic classification.</title>
        <authorList>
            <person name="Goeker M."/>
        </authorList>
    </citation>
    <scope>NUCLEOTIDE SEQUENCE [LARGE SCALE GENOMIC DNA]</scope>
    <source>
        <strain evidence="6 7">DSM 101599</strain>
    </source>
</reference>
<proteinExistence type="predicted"/>
<keyword evidence="1 6" id="KW-0378">Hydrolase</keyword>
<evidence type="ECO:0000313" key="7">
    <source>
        <dbReference type="Proteomes" id="UP000745859"/>
    </source>
</evidence>
<feature type="domain" description="Glycoside hydrolase family 42 N-terminal" evidence="5">
    <location>
        <begin position="295"/>
        <end position="412"/>
    </location>
</feature>
<protein>
    <submittedName>
        <fullName evidence="6">Beta-galactosidase</fullName>
        <ecNumber evidence="6">3.2.1.23</ecNumber>
    </submittedName>
</protein>
<dbReference type="Gene3D" id="3.40.50.880">
    <property type="match status" value="1"/>
</dbReference>
<evidence type="ECO:0000256" key="3">
    <source>
        <dbReference type="SAM" id="Coils"/>
    </source>
</evidence>
<dbReference type="InterPro" id="IPR029062">
    <property type="entry name" value="Class_I_gatase-like"/>
</dbReference>
<evidence type="ECO:0000313" key="6">
    <source>
        <dbReference type="EMBL" id="NIJ44832.1"/>
    </source>
</evidence>
<evidence type="ECO:0000256" key="4">
    <source>
        <dbReference type="SAM" id="SignalP"/>
    </source>
</evidence>
<dbReference type="SUPFAM" id="SSF51445">
    <property type="entry name" value="(Trans)glycosidases"/>
    <property type="match status" value="1"/>
</dbReference>
<feature type="chain" id="PRO_5046954170" evidence="4">
    <location>
        <begin position="19"/>
        <end position="755"/>
    </location>
</feature>
<dbReference type="RefSeq" id="WP_167185581.1">
    <property type="nucleotide sequence ID" value="NZ_JAASQL010000001.1"/>
</dbReference>
<accession>A0ABX0U7P3</accession>
<dbReference type="Proteomes" id="UP000745859">
    <property type="component" value="Unassembled WGS sequence"/>
</dbReference>
<sequence>MKKIFLGCLLLLSFQFQAQTLEKQAKEKIKDLEKLIKKAEKKDIDVLKEKTSVRTAEVFLKYANWDEKNIEANTKAFKLVRKYKDNAVKMAKELADFERKDVNKMLDKAIEEITLVTKGKIERQTSPNVDWKKVSVDGDQLTYKNKPVFLTDYTWKPNVSELNEYYGNQDGFFITPSYVAKEDGTIHPSKMKELENKPDGSLGFIFLNHKSIPKWAPAKYGDNFKMREDTYTAYDIDNPGAREIQTKLLGAVVPHMAGKKFSELGYMLCNEPHFFTQKTGKKVAWASGGVSQFTIDKFKVWLEQKHTNIKALNTLWGTNFKNFDAVTIELPIDTSLRGTPMWYDWSFFNMYRVTAWYQFLKEEIQKHDKEAKVHLKIMPNLWTDNKRVHGIDLEALTDMSGIIGNDSGAINNHMWGKKEEWEDHYAFDWRELCMGFDFMKSVSPNKVNYNTELHYLSTVKSRDLYQDPAYARATFWLAHIYGMTASQIWYWPREADGAISRKAQNDKGYAGSNNQQPRVTNEVSMTMIDLNANSEEIMAMQRQRKSLRVFYSKTSAINKNKHMDDVFELYEGLHFNGVSIGFATKDIIKKKDNNSWDAILVSKTEFVKEDEVKALQTYLNNGGTVFVDKISLQKNEYGQPIQTQLKATKGKLVVLNSTKEIEHKAMEFLEHKNLLPEVVVEETNSFGTKGCVWRVVKNKKGNHVLSVVNVGKSEATLNVSVKGKKQIKCKDIIKGIEVSTTPVLKPYEVYFVEIE</sequence>